<evidence type="ECO:0000256" key="3">
    <source>
        <dbReference type="ARBA" id="ARBA00022553"/>
    </source>
</evidence>
<protein>
    <recommendedName>
        <fullName evidence="2">histidine kinase</fullName>
        <ecNumber evidence="2">2.7.13.3</ecNumber>
    </recommendedName>
</protein>
<evidence type="ECO:0000259" key="10">
    <source>
        <dbReference type="PROSITE" id="PS50112"/>
    </source>
</evidence>
<dbReference type="CDD" id="cd00082">
    <property type="entry name" value="HisKA"/>
    <property type="match status" value="1"/>
</dbReference>
<proteinExistence type="predicted"/>
<evidence type="ECO:0000256" key="1">
    <source>
        <dbReference type="ARBA" id="ARBA00000085"/>
    </source>
</evidence>
<keyword evidence="9" id="KW-1133">Transmembrane helix</keyword>
<evidence type="ECO:0000256" key="9">
    <source>
        <dbReference type="SAM" id="Phobius"/>
    </source>
</evidence>
<keyword evidence="8" id="KW-0902">Two-component regulatory system</keyword>
<dbReference type="STRING" id="62101.AB835_14955"/>
<evidence type="ECO:0000256" key="8">
    <source>
        <dbReference type="ARBA" id="ARBA00023012"/>
    </source>
</evidence>
<dbReference type="Pfam" id="PF00512">
    <property type="entry name" value="HisKA"/>
    <property type="match status" value="1"/>
</dbReference>
<evidence type="ECO:0000256" key="5">
    <source>
        <dbReference type="ARBA" id="ARBA00022741"/>
    </source>
</evidence>
<dbReference type="Gene3D" id="1.10.287.130">
    <property type="match status" value="1"/>
</dbReference>
<evidence type="ECO:0000256" key="4">
    <source>
        <dbReference type="ARBA" id="ARBA00022679"/>
    </source>
</evidence>
<dbReference type="Proteomes" id="UP000242502">
    <property type="component" value="Unassembled WGS sequence"/>
</dbReference>
<evidence type="ECO:0000256" key="7">
    <source>
        <dbReference type="ARBA" id="ARBA00022840"/>
    </source>
</evidence>
<dbReference type="AlphaFoldDB" id="A0A1D2QL55"/>
<dbReference type="EMBL" id="MDLC01000110">
    <property type="protein sequence ID" value="ODS22298.1"/>
    <property type="molecule type" value="Genomic_DNA"/>
</dbReference>
<feature type="transmembrane region" description="Helical" evidence="9">
    <location>
        <begin position="12"/>
        <end position="34"/>
    </location>
</feature>
<dbReference type="SMART" id="SM00091">
    <property type="entry name" value="PAS"/>
    <property type="match status" value="1"/>
</dbReference>
<reference evidence="11 12" key="1">
    <citation type="journal article" date="2016" name="Appl. Environ. Microbiol.">
        <title>Lack of Overt Genome Reduction in the Bryostatin-Producing Bryozoan Symbiont "Candidatus Endobugula sertula".</title>
        <authorList>
            <person name="Miller I.J."/>
            <person name="Vanee N."/>
            <person name="Fong S.S."/>
            <person name="Lim-Fong G.E."/>
            <person name="Kwan J.C."/>
        </authorList>
    </citation>
    <scope>NUCLEOTIDE SEQUENCE [LARGE SCALE GENOMIC DNA]</scope>
    <source>
        <strain evidence="11">AB1-4</strain>
    </source>
</reference>
<comment type="caution">
    <text evidence="11">The sequence shown here is derived from an EMBL/GenBank/DDBJ whole genome shotgun (WGS) entry which is preliminary data.</text>
</comment>
<dbReference type="InterPro" id="IPR000014">
    <property type="entry name" value="PAS"/>
</dbReference>
<comment type="catalytic activity">
    <reaction evidence="1">
        <text>ATP + protein L-histidine = ADP + protein N-phospho-L-histidine.</text>
        <dbReference type="EC" id="2.7.13.3"/>
    </reaction>
</comment>
<dbReference type="Gene3D" id="3.30.450.20">
    <property type="entry name" value="PAS domain"/>
    <property type="match status" value="1"/>
</dbReference>
<keyword evidence="5" id="KW-0547">Nucleotide-binding</keyword>
<accession>A0A1D2QL55</accession>
<dbReference type="GO" id="GO:0005524">
    <property type="term" value="F:ATP binding"/>
    <property type="evidence" value="ECO:0007669"/>
    <property type="project" value="UniProtKB-KW"/>
</dbReference>
<dbReference type="SUPFAM" id="SSF47384">
    <property type="entry name" value="Homodimeric domain of signal transducing histidine kinase"/>
    <property type="match status" value="1"/>
</dbReference>
<dbReference type="Pfam" id="PF00989">
    <property type="entry name" value="PAS"/>
    <property type="match status" value="1"/>
</dbReference>
<sequence>MMLQLPFVGLPLYFTLIIIFLILAPIIAISLHLLRYKQALKAKEQALDEHYEQKNKEVSERKGKLYNMYNRLFEEIAKHEITEELLKETQDYLQSIINSMPSILIGVNKSGDITHWNTAAQAETQISHNEALGKPLFNMIDIQGINLSVIQSAIDKKAPQRREAVQNGHGSHARYKDITIYPLHTLDSDSAVIRIDDVTSRIRLENMIIQNEKMGSLGELAAGVAHEINNPLSTMLQSIQNIQRRLSDALPENTALAKDMGIDLQVINNYLEKRKITSFIEEVKEAGERAAKIVTNMLEFSRSHTNWDTINLVELLNRSIDLSLSATSALKSSEMDISILRDFPDDTPLIYGSAVELQQVRIPLKMITAND</sequence>
<keyword evidence="9" id="KW-0812">Transmembrane</keyword>
<dbReference type="EC" id="2.7.13.3" evidence="2"/>
<dbReference type="InterPro" id="IPR013767">
    <property type="entry name" value="PAS_fold"/>
</dbReference>
<keyword evidence="6" id="KW-0418">Kinase</keyword>
<dbReference type="SUPFAM" id="SSF55785">
    <property type="entry name" value="PYP-like sensor domain (PAS domain)"/>
    <property type="match status" value="1"/>
</dbReference>
<keyword evidence="4" id="KW-0808">Transferase</keyword>
<dbReference type="GO" id="GO:0006355">
    <property type="term" value="P:regulation of DNA-templated transcription"/>
    <property type="evidence" value="ECO:0007669"/>
    <property type="project" value="InterPro"/>
</dbReference>
<evidence type="ECO:0000256" key="6">
    <source>
        <dbReference type="ARBA" id="ARBA00022777"/>
    </source>
</evidence>
<keyword evidence="9" id="KW-0472">Membrane</keyword>
<keyword evidence="7" id="KW-0067">ATP-binding</keyword>
<dbReference type="PANTHER" id="PTHR43065:SF42">
    <property type="entry name" value="TWO-COMPONENT SENSOR PPRA"/>
    <property type="match status" value="1"/>
</dbReference>
<dbReference type="PANTHER" id="PTHR43065">
    <property type="entry name" value="SENSOR HISTIDINE KINASE"/>
    <property type="match status" value="1"/>
</dbReference>
<dbReference type="NCBIfam" id="TIGR00229">
    <property type="entry name" value="sensory_box"/>
    <property type="match status" value="1"/>
</dbReference>
<keyword evidence="3" id="KW-0597">Phosphoprotein</keyword>
<dbReference type="PROSITE" id="PS50112">
    <property type="entry name" value="PAS"/>
    <property type="match status" value="1"/>
</dbReference>
<dbReference type="SMART" id="SM00388">
    <property type="entry name" value="HisKA"/>
    <property type="match status" value="1"/>
</dbReference>
<dbReference type="GO" id="GO:0000155">
    <property type="term" value="F:phosphorelay sensor kinase activity"/>
    <property type="evidence" value="ECO:0007669"/>
    <property type="project" value="InterPro"/>
</dbReference>
<feature type="domain" description="PAS" evidence="10">
    <location>
        <begin position="89"/>
        <end position="137"/>
    </location>
</feature>
<organism evidence="11 12">
    <name type="scientific">Candidatus Endobugula sertula</name>
    <name type="common">Bugula neritina bacterial symbiont</name>
    <dbReference type="NCBI Taxonomy" id="62101"/>
    <lineage>
        <taxon>Bacteria</taxon>
        <taxon>Pseudomonadati</taxon>
        <taxon>Pseudomonadota</taxon>
        <taxon>Gammaproteobacteria</taxon>
        <taxon>Cellvibrionales</taxon>
        <taxon>Cellvibrionaceae</taxon>
        <taxon>Candidatus Endobugula</taxon>
    </lineage>
</organism>
<dbReference type="InterPro" id="IPR035965">
    <property type="entry name" value="PAS-like_dom_sf"/>
</dbReference>
<name>A0A1D2QL55_9GAMM</name>
<evidence type="ECO:0000313" key="12">
    <source>
        <dbReference type="Proteomes" id="UP000242502"/>
    </source>
</evidence>
<evidence type="ECO:0000256" key="2">
    <source>
        <dbReference type="ARBA" id="ARBA00012438"/>
    </source>
</evidence>
<gene>
    <name evidence="11" type="ORF">AB835_14955</name>
</gene>
<dbReference type="InterPro" id="IPR036097">
    <property type="entry name" value="HisK_dim/P_sf"/>
</dbReference>
<dbReference type="InterPro" id="IPR003661">
    <property type="entry name" value="HisK_dim/P_dom"/>
</dbReference>
<evidence type="ECO:0000313" key="11">
    <source>
        <dbReference type="EMBL" id="ODS22298.1"/>
    </source>
</evidence>